<feature type="region of interest" description="Disordered" evidence="1">
    <location>
        <begin position="159"/>
        <end position="183"/>
    </location>
</feature>
<gene>
    <name evidence="2" type="ORF">OSTQU699_LOCUS2792</name>
</gene>
<evidence type="ECO:0000313" key="2">
    <source>
        <dbReference type="EMBL" id="CAD7697431.1"/>
    </source>
</evidence>
<name>A0A8S1IQL2_9CHLO</name>
<reference evidence="2" key="1">
    <citation type="submission" date="2020-12" db="EMBL/GenBank/DDBJ databases">
        <authorList>
            <person name="Iha C."/>
        </authorList>
    </citation>
    <scope>NUCLEOTIDE SEQUENCE</scope>
</reference>
<feature type="compositionally biased region" description="Basic and acidic residues" evidence="1">
    <location>
        <begin position="163"/>
        <end position="172"/>
    </location>
</feature>
<evidence type="ECO:0000313" key="3">
    <source>
        <dbReference type="Proteomes" id="UP000708148"/>
    </source>
</evidence>
<comment type="caution">
    <text evidence="2">The sequence shown here is derived from an EMBL/GenBank/DDBJ whole genome shotgun (WGS) entry which is preliminary data.</text>
</comment>
<dbReference type="AlphaFoldDB" id="A0A8S1IQL2"/>
<dbReference type="EMBL" id="CAJHUC010000658">
    <property type="protein sequence ID" value="CAD7697431.1"/>
    <property type="molecule type" value="Genomic_DNA"/>
</dbReference>
<sequence length="237" mass="26990">MLWQGLKQWLNGLSAKAILQRMDKRRQQNVIDTHRLYLLTNYWWQRQKEHAEQHLKCNTNSSEKRGARMGRNMHSRVVIHGGIQCRAGEYNTRTAVSVAIGDGYADALAKEAEELGFEGQLEVVQDHISRQVFDMARMLDEDLAKKGQQRTWTFAAERGTHRRAMDAEKGSEEEAAPTPKRGSGLAMAMGWHARAGAVIVQMGQLWWMASKALRLALHKWRSTALQKQPDRLGGMEL</sequence>
<keyword evidence="3" id="KW-1185">Reference proteome</keyword>
<protein>
    <submittedName>
        <fullName evidence="2">Uncharacterized protein</fullName>
    </submittedName>
</protein>
<organism evidence="2 3">
    <name type="scientific">Ostreobium quekettii</name>
    <dbReference type="NCBI Taxonomy" id="121088"/>
    <lineage>
        <taxon>Eukaryota</taxon>
        <taxon>Viridiplantae</taxon>
        <taxon>Chlorophyta</taxon>
        <taxon>core chlorophytes</taxon>
        <taxon>Ulvophyceae</taxon>
        <taxon>TCBD clade</taxon>
        <taxon>Bryopsidales</taxon>
        <taxon>Ostreobineae</taxon>
        <taxon>Ostreobiaceae</taxon>
        <taxon>Ostreobium</taxon>
    </lineage>
</organism>
<proteinExistence type="predicted"/>
<dbReference type="Proteomes" id="UP000708148">
    <property type="component" value="Unassembled WGS sequence"/>
</dbReference>
<accession>A0A8S1IQL2</accession>
<evidence type="ECO:0000256" key="1">
    <source>
        <dbReference type="SAM" id="MobiDB-lite"/>
    </source>
</evidence>